<dbReference type="VEuPathDB" id="VectorBase:AARA014409"/>
<sequence length="33" mass="4009">MPRTKTRACTHTHVHKYTQTTSVFRCWWVRSVC</sequence>
<organism evidence="1 2">
    <name type="scientific">Anopheles arabiensis</name>
    <name type="common">Mosquito</name>
    <dbReference type="NCBI Taxonomy" id="7173"/>
    <lineage>
        <taxon>Eukaryota</taxon>
        <taxon>Metazoa</taxon>
        <taxon>Ecdysozoa</taxon>
        <taxon>Arthropoda</taxon>
        <taxon>Hexapoda</taxon>
        <taxon>Insecta</taxon>
        <taxon>Pterygota</taxon>
        <taxon>Neoptera</taxon>
        <taxon>Endopterygota</taxon>
        <taxon>Diptera</taxon>
        <taxon>Nematocera</taxon>
        <taxon>Culicoidea</taxon>
        <taxon>Culicidae</taxon>
        <taxon>Anophelinae</taxon>
        <taxon>Anopheles</taxon>
    </lineage>
</organism>
<proteinExistence type="predicted"/>
<reference evidence="1" key="1">
    <citation type="submission" date="2022-08" db="UniProtKB">
        <authorList>
            <consortium name="EnsemblMetazoa"/>
        </authorList>
    </citation>
    <scope>IDENTIFICATION</scope>
    <source>
        <strain evidence="1">Dongola</strain>
    </source>
</reference>
<accession>A0A182IG03</accession>
<protein>
    <submittedName>
        <fullName evidence="1">Uncharacterized protein</fullName>
    </submittedName>
</protein>
<evidence type="ECO:0000313" key="2">
    <source>
        <dbReference type="Proteomes" id="UP000075840"/>
    </source>
</evidence>
<keyword evidence="2" id="KW-1185">Reference proteome</keyword>
<name>A0A182IG03_ANOAR</name>
<dbReference type="EnsemblMetazoa" id="AARA014409-RA">
    <property type="protein sequence ID" value="AARA014409-PA"/>
    <property type="gene ID" value="AARA014409"/>
</dbReference>
<dbReference type="EMBL" id="APCN01000570">
    <property type="status" value="NOT_ANNOTATED_CDS"/>
    <property type="molecule type" value="Genomic_DNA"/>
</dbReference>
<dbReference type="AlphaFoldDB" id="A0A182IG03"/>
<evidence type="ECO:0000313" key="1">
    <source>
        <dbReference type="EnsemblMetazoa" id="AARA014409-PA"/>
    </source>
</evidence>
<dbReference type="Proteomes" id="UP000075840">
    <property type="component" value="Unassembled WGS sequence"/>
</dbReference>